<evidence type="ECO:0000313" key="1">
    <source>
        <dbReference type="EMBL" id="MCM8568605.1"/>
    </source>
</evidence>
<dbReference type="EMBL" id="JAMSCK010000002">
    <property type="protein sequence ID" value="MCM8568605.1"/>
    <property type="molecule type" value="Genomic_DNA"/>
</dbReference>
<protein>
    <submittedName>
        <fullName evidence="1">Uncharacterized protein</fullName>
    </submittedName>
</protein>
<proteinExistence type="predicted"/>
<accession>A0ABT0Z007</accession>
<evidence type="ECO:0000313" key="2">
    <source>
        <dbReference type="Proteomes" id="UP001155077"/>
    </source>
</evidence>
<dbReference type="RefSeq" id="WP_252111007.1">
    <property type="nucleotide sequence ID" value="NZ_JAMSCK010000002.1"/>
</dbReference>
<sequence>MKALVNTFAAVVGSTIDIFVLVIDKISFGVSQVKTGSSHHLGDLGQGLNKEIEFELYHRRER</sequence>
<reference evidence="1" key="1">
    <citation type="submission" date="2022-06" db="EMBL/GenBank/DDBJ databases">
        <title>Gramella sediminis sp. nov., isolated from deep-sea sediment of the Indian Ocean.</title>
        <authorList>
            <person name="Yang L."/>
        </authorList>
    </citation>
    <scope>NUCLEOTIDE SEQUENCE</scope>
    <source>
        <strain evidence="1">HMD3159</strain>
    </source>
</reference>
<keyword evidence="2" id="KW-1185">Reference proteome</keyword>
<comment type="caution">
    <text evidence="1">The sequence shown here is derived from an EMBL/GenBank/DDBJ whole genome shotgun (WGS) entry which is preliminary data.</text>
</comment>
<dbReference type="Proteomes" id="UP001155077">
    <property type="component" value="Unassembled WGS sequence"/>
</dbReference>
<gene>
    <name evidence="1" type="ORF">NE848_04395</name>
</gene>
<organism evidence="1 2">
    <name type="scientific">Gramella jeungdoensis</name>
    <dbReference type="NCBI Taxonomy" id="708091"/>
    <lineage>
        <taxon>Bacteria</taxon>
        <taxon>Pseudomonadati</taxon>
        <taxon>Bacteroidota</taxon>
        <taxon>Flavobacteriia</taxon>
        <taxon>Flavobacteriales</taxon>
        <taxon>Flavobacteriaceae</taxon>
        <taxon>Christiangramia</taxon>
    </lineage>
</organism>
<name>A0ABT0Z007_9FLAO</name>